<dbReference type="GO" id="GO:2001295">
    <property type="term" value="P:malonyl-CoA biosynthetic process"/>
    <property type="evidence" value="ECO:0007669"/>
    <property type="project" value="UniProtKB-UniRule"/>
</dbReference>
<sequence length="304" mass="33333">MGLFSKKRKDITMRVYRTNQQTEMPVLPEEQIINPPVAHDEEQVEGMWEKCPECGAVIYTDDLLANLNVCTNCHYHFRLSARQRILYTADDGSFTEIDCGLIGKNPLDFPGYEQKIKKIRAYTNEEEAIITGECTIGGQPAVIAVMDGFFMMGSMGAAVGEKFARAAELALQKKLPLVAFTVSGGARMQEGLVSLMQMSKTAAMIGRLDQEGLPYIVVLTDPTTGGVTASFAMLGDVTISEPNAIIGFAGRRVIEQTVKQILPPTFQTAEFLMEKGFIDMIVPRGELKETLTKVLKLHTGGGAK</sequence>
<dbReference type="GO" id="GO:0003989">
    <property type="term" value="F:acetyl-CoA carboxylase activity"/>
    <property type="evidence" value="ECO:0007669"/>
    <property type="project" value="InterPro"/>
</dbReference>
<comment type="function">
    <text evidence="12 13">Component of the acetyl coenzyme A carboxylase (ACC) complex. Biotin carboxylase (BC) catalyzes the carboxylation of biotin on its carrier protein (BCCP) and then the CO(2) group is transferred by the transcarboxylase to acetyl-CoA to form malonyl-CoA.</text>
</comment>
<dbReference type="InterPro" id="IPR041010">
    <property type="entry name" value="Znf-ACC"/>
</dbReference>
<keyword evidence="4 13" id="KW-0479">Metal-binding</keyword>
<keyword evidence="8 13" id="KW-0862">Zinc</keyword>
<dbReference type="Gene3D" id="3.90.226.10">
    <property type="entry name" value="2-enoyl-CoA Hydratase, Chain A, domain 1"/>
    <property type="match status" value="1"/>
</dbReference>
<organism evidence="15 16">
    <name type="scientific">Christensenella hongkongensis</name>
    <dbReference type="NCBI Taxonomy" id="270498"/>
    <lineage>
        <taxon>Bacteria</taxon>
        <taxon>Bacillati</taxon>
        <taxon>Bacillota</taxon>
        <taxon>Clostridia</taxon>
        <taxon>Christensenellales</taxon>
        <taxon>Christensenellaceae</taxon>
        <taxon>Christensenella</taxon>
    </lineage>
</organism>
<keyword evidence="10 13" id="KW-0443">Lipid metabolism</keyword>
<keyword evidence="2 13" id="KW-0444">Lipid biosynthesis</keyword>
<dbReference type="Proteomes" id="UP000034076">
    <property type="component" value="Unassembled WGS sequence"/>
</dbReference>
<comment type="catalytic activity">
    <reaction evidence="13">
        <text>N(6)-carboxybiotinyl-L-lysyl-[protein] + acetyl-CoA = N(6)-biotinyl-L-lysyl-[protein] + malonyl-CoA</text>
        <dbReference type="Rhea" id="RHEA:54728"/>
        <dbReference type="Rhea" id="RHEA-COMP:10505"/>
        <dbReference type="Rhea" id="RHEA-COMP:10506"/>
        <dbReference type="ChEBI" id="CHEBI:57288"/>
        <dbReference type="ChEBI" id="CHEBI:57384"/>
        <dbReference type="ChEBI" id="CHEBI:83144"/>
        <dbReference type="ChEBI" id="CHEBI:83145"/>
        <dbReference type="EC" id="2.1.3.15"/>
    </reaction>
</comment>
<proteinExistence type="inferred from homology"/>
<keyword evidence="6 13" id="KW-0863">Zinc-finger</keyword>
<dbReference type="RefSeq" id="WP_082103528.1">
    <property type="nucleotide sequence ID" value="NZ_LAYJ01000112.1"/>
</dbReference>
<feature type="domain" description="CoA carboxyltransferase N-terminal" evidence="14">
    <location>
        <begin position="47"/>
        <end position="304"/>
    </location>
</feature>
<dbReference type="Pfam" id="PF17848">
    <property type="entry name" value="Zn_ribbon_ACC"/>
    <property type="match status" value="1"/>
</dbReference>
<dbReference type="GO" id="GO:0009317">
    <property type="term" value="C:acetyl-CoA carboxylase complex"/>
    <property type="evidence" value="ECO:0007669"/>
    <property type="project" value="InterPro"/>
</dbReference>
<dbReference type="PANTHER" id="PTHR42995:SF5">
    <property type="entry name" value="ACETYL-COENZYME A CARBOXYLASE CARBOXYL TRANSFERASE SUBUNIT BETA, CHLOROPLASTIC"/>
    <property type="match status" value="1"/>
</dbReference>
<evidence type="ECO:0000256" key="13">
    <source>
        <dbReference type="HAMAP-Rule" id="MF_01395"/>
    </source>
</evidence>
<feature type="binding site" evidence="13">
    <location>
        <position position="73"/>
    </location>
    <ligand>
        <name>Zn(2+)</name>
        <dbReference type="ChEBI" id="CHEBI:29105"/>
    </ligand>
</feature>
<evidence type="ECO:0000313" key="15">
    <source>
        <dbReference type="EMBL" id="KKI50228.1"/>
    </source>
</evidence>
<evidence type="ECO:0000256" key="5">
    <source>
        <dbReference type="ARBA" id="ARBA00022741"/>
    </source>
</evidence>
<name>A0A0M2NDG5_9FIRM</name>
<dbReference type="PANTHER" id="PTHR42995">
    <property type="entry name" value="ACETYL-COENZYME A CARBOXYLASE CARBOXYL TRANSFERASE SUBUNIT BETA, CHLOROPLASTIC"/>
    <property type="match status" value="1"/>
</dbReference>
<dbReference type="SUPFAM" id="SSF52096">
    <property type="entry name" value="ClpP/crotonase"/>
    <property type="match status" value="1"/>
</dbReference>
<feature type="binding site" evidence="13">
    <location>
        <position position="70"/>
    </location>
    <ligand>
        <name>Zn(2+)</name>
        <dbReference type="ChEBI" id="CHEBI:29105"/>
    </ligand>
</feature>
<evidence type="ECO:0000256" key="1">
    <source>
        <dbReference type="ARBA" id="ARBA00004496"/>
    </source>
</evidence>
<feature type="binding site" evidence="13">
    <location>
        <position position="54"/>
    </location>
    <ligand>
        <name>Zn(2+)</name>
        <dbReference type="ChEBI" id="CHEBI:29105"/>
    </ligand>
</feature>
<evidence type="ECO:0000256" key="2">
    <source>
        <dbReference type="ARBA" id="ARBA00022516"/>
    </source>
</evidence>
<dbReference type="OrthoDB" id="9772975at2"/>
<dbReference type="InterPro" id="IPR011762">
    <property type="entry name" value="COA_CT_N"/>
</dbReference>
<protein>
    <recommendedName>
        <fullName evidence="13">Acetyl-coenzyme A carboxylase carboxyl transferase subunit beta</fullName>
        <shortName evidence="13">ACCase subunit beta</shortName>
        <shortName evidence="13">Acetyl-CoA carboxylase carboxyltransferase subunit beta</shortName>
        <ecNumber evidence="13">2.1.3.15</ecNumber>
    </recommendedName>
</protein>
<dbReference type="HAMAP" id="MF_01395">
    <property type="entry name" value="AcetylCoA_CT_beta"/>
    <property type="match status" value="1"/>
</dbReference>
<dbReference type="STRING" id="270498.CHK_2291"/>
<dbReference type="PATRIC" id="fig|270498.16.peg.2042"/>
<comment type="cofactor">
    <cofactor evidence="13">
        <name>Zn(2+)</name>
        <dbReference type="ChEBI" id="CHEBI:29105"/>
    </cofactor>
    <text evidence="13">Binds 1 zinc ion per subunit.</text>
</comment>
<evidence type="ECO:0000256" key="4">
    <source>
        <dbReference type="ARBA" id="ARBA00022723"/>
    </source>
</evidence>
<dbReference type="Pfam" id="PF01039">
    <property type="entry name" value="Carboxyl_trans"/>
    <property type="match status" value="1"/>
</dbReference>
<keyword evidence="15" id="KW-0436">Ligase</keyword>
<dbReference type="InterPro" id="IPR034733">
    <property type="entry name" value="AcCoA_carboxyl_beta"/>
</dbReference>
<evidence type="ECO:0000256" key="12">
    <source>
        <dbReference type="ARBA" id="ARBA00025280"/>
    </source>
</evidence>
<accession>A0A0M2NDG5</accession>
<reference evidence="15 16" key="1">
    <citation type="submission" date="2015-04" db="EMBL/GenBank/DDBJ databases">
        <title>Draft genome sequence of bacteremic isolate Catabacter hongkongensis type strain HKU16T.</title>
        <authorList>
            <person name="Lau S.K."/>
            <person name="Teng J.L."/>
            <person name="Huang Y."/>
            <person name="Curreem S.O."/>
            <person name="Tsui S.K."/>
            <person name="Woo P.C."/>
        </authorList>
    </citation>
    <scope>NUCLEOTIDE SEQUENCE [LARGE SCALE GENOMIC DNA]</scope>
    <source>
        <strain evidence="15 16">HKU16</strain>
    </source>
</reference>
<evidence type="ECO:0000256" key="9">
    <source>
        <dbReference type="ARBA" id="ARBA00022840"/>
    </source>
</evidence>
<dbReference type="InterPro" id="IPR029045">
    <property type="entry name" value="ClpP/crotonase-like_dom_sf"/>
</dbReference>
<evidence type="ECO:0000256" key="10">
    <source>
        <dbReference type="ARBA" id="ARBA00023098"/>
    </source>
</evidence>
<comment type="similarity">
    <text evidence="13">Belongs to the AccD/PCCB family.</text>
</comment>
<feature type="zinc finger region" description="C4-type" evidence="13">
    <location>
        <begin position="51"/>
        <end position="73"/>
    </location>
</feature>
<evidence type="ECO:0000256" key="3">
    <source>
        <dbReference type="ARBA" id="ARBA00022679"/>
    </source>
</evidence>
<evidence type="ECO:0000256" key="8">
    <source>
        <dbReference type="ARBA" id="ARBA00022833"/>
    </source>
</evidence>
<dbReference type="EMBL" id="LAYJ01000112">
    <property type="protein sequence ID" value="KKI50228.1"/>
    <property type="molecule type" value="Genomic_DNA"/>
</dbReference>
<gene>
    <name evidence="13" type="primary">accD</name>
    <name evidence="15" type="ORF">CHK_2291</name>
</gene>
<dbReference type="GO" id="GO:0016743">
    <property type="term" value="F:carboxyl- or carbamoyltransferase activity"/>
    <property type="evidence" value="ECO:0007669"/>
    <property type="project" value="UniProtKB-UniRule"/>
</dbReference>
<keyword evidence="13" id="KW-0963">Cytoplasm</keyword>
<evidence type="ECO:0000256" key="11">
    <source>
        <dbReference type="ARBA" id="ARBA00023160"/>
    </source>
</evidence>
<evidence type="ECO:0000256" key="6">
    <source>
        <dbReference type="ARBA" id="ARBA00022771"/>
    </source>
</evidence>
<dbReference type="GO" id="GO:0005524">
    <property type="term" value="F:ATP binding"/>
    <property type="evidence" value="ECO:0007669"/>
    <property type="project" value="UniProtKB-KW"/>
</dbReference>
<feature type="binding site" evidence="13">
    <location>
        <position position="51"/>
    </location>
    <ligand>
        <name>Zn(2+)</name>
        <dbReference type="ChEBI" id="CHEBI:29105"/>
    </ligand>
</feature>
<evidence type="ECO:0000313" key="16">
    <source>
        <dbReference type="Proteomes" id="UP000034076"/>
    </source>
</evidence>
<dbReference type="NCBIfam" id="TIGR00515">
    <property type="entry name" value="accD"/>
    <property type="match status" value="1"/>
</dbReference>
<dbReference type="EC" id="2.1.3.15" evidence="13"/>
<keyword evidence="7 13" id="KW-0276">Fatty acid metabolism</keyword>
<dbReference type="UniPathway" id="UPA00655">
    <property type="reaction ID" value="UER00711"/>
</dbReference>
<keyword evidence="16" id="KW-1185">Reference proteome</keyword>
<comment type="caution">
    <text evidence="15">The sequence shown here is derived from an EMBL/GenBank/DDBJ whole genome shotgun (WGS) entry which is preliminary data.</text>
</comment>
<dbReference type="GO" id="GO:0006633">
    <property type="term" value="P:fatty acid biosynthetic process"/>
    <property type="evidence" value="ECO:0007669"/>
    <property type="project" value="UniProtKB-KW"/>
</dbReference>
<comment type="pathway">
    <text evidence="13">Lipid metabolism; malonyl-CoA biosynthesis; malonyl-CoA from acetyl-CoA: step 1/1.</text>
</comment>
<keyword evidence="11 13" id="KW-0275">Fatty acid biosynthesis</keyword>
<keyword evidence="5 13" id="KW-0547">Nucleotide-binding</keyword>
<dbReference type="InterPro" id="IPR000438">
    <property type="entry name" value="Acetyl_CoA_COase_Trfase_b_su"/>
</dbReference>
<dbReference type="PROSITE" id="PS50980">
    <property type="entry name" value="COA_CT_NTER"/>
    <property type="match status" value="1"/>
</dbReference>
<comment type="subcellular location">
    <subcellularLocation>
        <location evidence="1 13">Cytoplasm</location>
    </subcellularLocation>
</comment>
<dbReference type="PRINTS" id="PR01070">
    <property type="entry name" value="ACCCTRFRASEB"/>
</dbReference>
<dbReference type="AlphaFoldDB" id="A0A0M2NDG5"/>
<keyword evidence="9 13" id="KW-0067">ATP-binding</keyword>
<comment type="subunit">
    <text evidence="13">Acetyl-CoA carboxylase is a heterohexamer composed of biotin carboxyl carrier protein (AccB), biotin carboxylase (AccC) and two subunits each of ACCase subunit alpha (AccA) and ACCase subunit beta (AccD).</text>
</comment>
<dbReference type="GO" id="GO:0008270">
    <property type="term" value="F:zinc ion binding"/>
    <property type="evidence" value="ECO:0007669"/>
    <property type="project" value="UniProtKB-UniRule"/>
</dbReference>
<keyword evidence="3 13" id="KW-0808">Transferase</keyword>
<evidence type="ECO:0000259" key="14">
    <source>
        <dbReference type="PROSITE" id="PS50980"/>
    </source>
</evidence>
<evidence type="ECO:0000256" key="7">
    <source>
        <dbReference type="ARBA" id="ARBA00022832"/>
    </source>
</evidence>